<evidence type="ECO:0000313" key="2">
    <source>
        <dbReference type="Proteomes" id="UP001163603"/>
    </source>
</evidence>
<dbReference type="EMBL" id="CM047746">
    <property type="protein sequence ID" value="KAJ0021653.1"/>
    <property type="molecule type" value="Genomic_DNA"/>
</dbReference>
<evidence type="ECO:0000313" key="1">
    <source>
        <dbReference type="EMBL" id="KAJ0021653.1"/>
    </source>
</evidence>
<name>A0ACC0XRC5_9ROSI</name>
<gene>
    <name evidence="1" type="ORF">Pint_30939</name>
</gene>
<protein>
    <submittedName>
        <fullName evidence="1">Uncharacterized protein</fullName>
    </submittedName>
</protein>
<sequence length="67" mass="7881">MDPNHVCCTEVTKFDFACIYKNFTPNKERYYSVEKVVYVARYCGLKVQSGLNVEIIFFSLNLNELKF</sequence>
<keyword evidence="2" id="KW-1185">Reference proteome</keyword>
<proteinExistence type="predicted"/>
<accession>A0ACC0XRC5</accession>
<comment type="caution">
    <text evidence="1">The sequence shown here is derived from an EMBL/GenBank/DDBJ whole genome shotgun (WGS) entry which is preliminary data.</text>
</comment>
<organism evidence="1 2">
    <name type="scientific">Pistacia integerrima</name>
    <dbReference type="NCBI Taxonomy" id="434235"/>
    <lineage>
        <taxon>Eukaryota</taxon>
        <taxon>Viridiplantae</taxon>
        <taxon>Streptophyta</taxon>
        <taxon>Embryophyta</taxon>
        <taxon>Tracheophyta</taxon>
        <taxon>Spermatophyta</taxon>
        <taxon>Magnoliopsida</taxon>
        <taxon>eudicotyledons</taxon>
        <taxon>Gunneridae</taxon>
        <taxon>Pentapetalae</taxon>
        <taxon>rosids</taxon>
        <taxon>malvids</taxon>
        <taxon>Sapindales</taxon>
        <taxon>Anacardiaceae</taxon>
        <taxon>Pistacia</taxon>
    </lineage>
</organism>
<reference evidence="2" key="1">
    <citation type="journal article" date="2023" name="G3 (Bethesda)">
        <title>Genome assembly and association tests identify interacting loci associated with vigor, precocity, and sex in interspecific pistachio rootstocks.</title>
        <authorList>
            <person name="Palmer W."/>
            <person name="Jacygrad E."/>
            <person name="Sagayaradj S."/>
            <person name="Cavanaugh K."/>
            <person name="Han R."/>
            <person name="Bertier L."/>
            <person name="Beede B."/>
            <person name="Kafkas S."/>
            <person name="Golino D."/>
            <person name="Preece J."/>
            <person name="Michelmore R."/>
        </authorList>
    </citation>
    <scope>NUCLEOTIDE SEQUENCE [LARGE SCALE GENOMIC DNA]</scope>
</reference>
<dbReference type="Proteomes" id="UP001163603">
    <property type="component" value="Chromosome 11"/>
</dbReference>